<feature type="non-terminal residue" evidence="10">
    <location>
        <position position="265"/>
    </location>
</feature>
<keyword evidence="2 6" id="KW-0378">Hydrolase</keyword>
<protein>
    <recommendedName>
        <fullName evidence="6">ATP-dependent RNA helicase</fullName>
        <ecNumber evidence="6">3.6.4.13</ecNumber>
    </recommendedName>
</protein>
<dbReference type="Proteomes" id="UP000654075">
    <property type="component" value="Unassembled WGS sequence"/>
</dbReference>
<evidence type="ECO:0000256" key="1">
    <source>
        <dbReference type="ARBA" id="ARBA00022741"/>
    </source>
</evidence>
<sequence>MADGGLDINISGFSPAVVRTAKAVASTRSSSASSVKRKVSKSERSAPAPVSLTSSGKKRKVLRRGGSDGDGQPPRKALRRGSADEAKALPAKAKVTAGPIVATPPREAEKRSTKKVLGRSEAVDGEKPKGKGKGKGQKSGASGGIASRGLDAPPSEDRPRGVSTGVVSGTDFKTLKLNENLLRQLEYLNFKGCTPVQAVSVSQAMKGGRDVLLRAPTGSGKTLAFLLPVLHQLLQLPPDARDRSKGTLATILSPTKELALQTLKV</sequence>
<dbReference type="Gene3D" id="3.40.50.300">
    <property type="entry name" value="P-loop containing nucleotide triphosphate hydrolases"/>
    <property type="match status" value="1"/>
</dbReference>
<evidence type="ECO:0000313" key="10">
    <source>
        <dbReference type="EMBL" id="CAE8608005.1"/>
    </source>
</evidence>
<accession>A0A813FCA7</accession>
<evidence type="ECO:0000256" key="4">
    <source>
        <dbReference type="ARBA" id="ARBA00022840"/>
    </source>
</evidence>
<keyword evidence="11" id="KW-1185">Reference proteome</keyword>
<dbReference type="Pfam" id="PF00270">
    <property type="entry name" value="DEAD"/>
    <property type="match status" value="1"/>
</dbReference>
<organism evidence="10 11">
    <name type="scientific">Polarella glacialis</name>
    <name type="common">Dinoflagellate</name>
    <dbReference type="NCBI Taxonomy" id="89957"/>
    <lineage>
        <taxon>Eukaryota</taxon>
        <taxon>Sar</taxon>
        <taxon>Alveolata</taxon>
        <taxon>Dinophyceae</taxon>
        <taxon>Suessiales</taxon>
        <taxon>Suessiaceae</taxon>
        <taxon>Polarella</taxon>
    </lineage>
</organism>
<dbReference type="GO" id="GO:0005524">
    <property type="term" value="F:ATP binding"/>
    <property type="evidence" value="ECO:0007669"/>
    <property type="project" value="UniProtKB-UniRule"/>
</dbReference>
<dbReference type="InterPro" id="IPR027417">
    <property type="entry name" value="P-loop_NTPase"/>
</dbReference>
<keyword evidence="4 6" id="KW-0067">ATP-binding</keyword>
<dbReference type="InterPro" id="IPR014014">
    <property type="entry name" value="RNA_helicase_DEAD_Q_motif"/>
</dbReference>
<evidence type="ECO:0000256" key="2">
    <source>
        <dbReference type="ARBA" id="ARBA00022801"/>
    </source>
</evidence>
<evidence type="ECO:0000256" key="3">
    <source>
        <dbReference type="ARBA" id="ARBA00022806"/>
    </source>
</evidence>
<feature type="region of interest" description="Disordered" evidence="7">
    <location>
        <begin position="24"/>
        <end position="166"/>
    </location>
</feature>
<dbReference type="PANTHER" id="PTHR24031">
    <property type="entry name" value="RNA HELICASE"/>
    <property type="match status" value="1"/>
</dbReference>
<feature type="domain" description="Helicase ATP-binding" evidence="8">
    <location>
        <begin position="202"/>
        <end position="265"/>
    </location>
</feature>
<comment type="catalytic activity">
    <reaction evidence="6">
        <text>ATP + H2O = ADP + phosphate + H(+)</text>
        <dbReference type="Rhea" id="RHEA:13065"/>
        <dbReference type="ChEBI" id="CHEBI:15377"/>
        <dbReference type="ChEBI" id="CHEBI:15378"/>
        <dbReference type="ChEBI" id="CHEBI:30616"/>
        <dbReference type="ChEBI" id="CHEBI:43474"/>
        <dbReference type="ChEBI" id="CHEBI:456216"/>
        <dbReference type="EC" id="3.6.4.13"/>
    </reaction>
</comment>
<comment type="domain">
    <text evidence="6">The Q motif is unique to and characteristic of the DEAD box family of RNA helicases and controls ATP binding and hydrolysis.</text>
</comment>
<comment type="function">
    <text evidence="6">RNA helicase.</text>
</comment>
<dbReference type="InterPro" id="IPR014001">
    <property type="entry name" value="Helicase_ATP-bd"/>
</dbReference>
<comment type="similarity">
    <text evidence="6">Belongs to the DEAD box helicase family.</text>
</comment>
<evidence type="ECO:0000259" key="9">
    <source>
        <dbReference type="PROSITE" id="PS51195"/>
    </source>
</evidence>
<dbReference type="AlphaFoldDB" id="A0A813FCA7"/>
<evidence type="ECO:0000256" key="7">
    <source>
        <dbReference type="SAM" id="MobiDB-lite"/>
    </source>
</evidence>
<name>A0A813FCA7_POLGL</name>
<keyword evidence="6" id="KW-0694">RNA-binding</keyword>
<evidence type="ECO:0000256" key="5">
    <source>
        <dbReference type="PROSITE-ProRule" id="PRU00552"/>
    </source>
</evidence>
<feature type="compositionally biased region" description="Low complexity" evidence="7">
    <location>
        <begin position="24"/>
        <end position="34"/>
    </location>
</feature>
<dbReference type="PROSITE" id="PS51192">
    <property type="entry name" value="HELICASE_ATP_BIND_1"/>
    <property type="match status" value="1"/>
</dbReference>
<evidence type="ECO:0000313" key="11">
    <source>
        <dbReference type="Proteomes" id="UP000654075"/>
    </source>
</evidence>
<evidence type="ECO:0000256" key="6">
    <source>
        <dbReference type="RuleBase" id="RU365068"/>
    </source>
</evidence>
<dbReference type="GO" id="GO:0003724">
    <property type="term" value="F:RNA helicase activity"/>
    <property type="evidence" value="ECO:0007669"/>
    <property type="project" value="UniProtKB-EC"/>
</dbReference>
<keyword evidence="3 6" id="KW-0347">Helicase</keyword>
<keyword evidence="1 6" id="KW-0547">Nucleotide-binding</keyword>
<reference evidence="10" key="1">
    <citation type="submission" date="2021-02" db="EMBL/GenBank/DDBJ databases">
        <authorList>
            <person name="Dougan E. K."/>
            <person name="Rhodes N."/>
            <person name="Thang M."/>
            <person name="Chan C."/>
        </authorList>
    </citation>
    <scope>NUCLEOTIDE SEQUENCE</scope>
</reference>
<dbReference type="EMBL" id="CAJNNV010022296">
    <property type="protein sequence ID" value="CAE8608005.1"/>
    <property type="molecule type" value="Genomic_DNA"/>
</dbReference>
<dbReference type="OrthoDB" id="10259640at2759"/>
<dbReference type="OMA" id="KNDDERM"/>
<comment type="caution">
    <text evidence="10">The sequence shown here is derived from an EMBL/GenBank/DDBJ whole genome shotgun (WGS) entry which is preliminary data.</text>
</comment>
<dbReference type="GO" id="GO:0016787">
    <property type="term" value="F:hydrolase activity"/>
    <property type="evidence" value="ECO:0007669"/>
    <property type="project" value="UniProtKB-KW"/>
</dbReference>
<proteinExistence type="inferred from homology"/>
<evidence type="ECO:0000259" key="8">
    <source>
        <dbReference type="PROSITE" id="PS51192"/>
    </source>
</evidence>
<dbReference type="SUPFAM" id="SSF52540">
    <property type="entry name" value="P-loop containing nucleoside triphosphate hydrolases"/>
    <property type="match status" value="1"/>
</dbReference>
<feature type="short sequence motif" description="Q motif" evidence="5">
    <location>
        <begin position="170"/>
        <end position="198"/>
    </location>
</feature>
<dbReference type="GO" id="GO:0003723">
    <property type="term" value="F:RNA binding"/>
    <property type="evidence" value="ECO:0007669"/>
    <property type="project" value="UniProtKB-UniRule"/>
</dbReference>
<dbReference type="PROSITE" id="PS51195">
    <property type="entry name" value="Q_MOTIF"/>
    <property type="match status" value="1"/>
</dbReference>
<dbReference type="InterPro" id="IPR011545">
    <property type="entry name" value="DEAD/DEAH_box_helicase_dom"/>
</dbReference>
<feature type="domain" description="DEAD-box RNA helicase Q" evidence="9">
    <location>
        <begin position="170"/>
        <end position="198"/>
    </location>
</feature>
<dbReference type="EC" id="3.6.4.13" evidence="6"/>
<gene>
    <name evidence="10" type="ORF">PGLA1383_LOCUS25905</name>
</gene>